<sequence length="409" mass="43602">MIEITSIINIALRSLIANAMRSFLATLGIIIGVGAVVTMVAIGTGASEKISAQISSMGSNLILILPGATTQGGIRMGAGTQQTLKIVDAEAISKECSQVSAVAPVISGTAQVVFGNQNWSTAVLGTTPDMAIVREWEIVSGRFLTEQDVRSGTKVAVIGQTVSEKLFGDLDPTGKLIRIKKIPFEVVGVLGKKGQSPTGQDQDDIIYVPITTAQRTLFGNVLPGRVRLIYAKAVSLEAIPLATEQIRTLLRQRHRIGQGQEDDFTVMDLTQMLKTAEESTKTMSVLLGAIASVSLIVGGIGIMNIMLVSVTERTREIGIRMAVGAKPKDIRMQFLIESVFLTMIGGVVGLLFGIGASLVVSSIMQWPVSISLFSALIAFSFSAFVGIFFGFYPAYKASSLNPIDALRYE</sequence>
<evidence type="ECO:0000256" key="4">
    <source>
        <dbReference type="ARBA" id="ARBA00022989"/>
    </source>
</evidence>
<organism evidence="10 11">
    <name type="scientific">Thermodesulfovibrio yellowstonii</name>
    <dbReference type="NCBI Taxonomy" id="28262"/>
    <lineage>
        <taxon>Bacteria</taxon>
        <taxon>Pseudomonadati</taxon>
        <taxon>Nitrospirota</taxon>
        <taxon>Thermodesulfovibrionia</taxon>
        <taxon>Thermodesulfovibrionales</taxon>
        <taxon>Thermodesulfovibrionaceae</taxon>
        <taxon>Thermodesulfovibrio</taxon>
    </lineage>
</organism>
<evidence type="ECO:0000259" key="8">
    <source>
        <dbReference type="Pfam" id="PF02687"/>
    </source>
</evidence>
<reference evidence="10" key="1">
    <citation type="submission" date="2022-12" db="EMBL/GenBank/DDBJ databases">
        <title>Reference genome sequencing for broad-spectrum identification of bacterial and archaeal isolates by mass spectrometry.</title>
        <authorList>
            <person name="Sekiguchi Y."/>
            <person name="Tourlousse D.M."/>
        </authorList>
    </citation>
    <scope>NUCLEOTIDE SEQUENCE</scope>
    <source>
        <strain evidence="10">TSL-P1</strain>
    </source>
</reference>
<evidence type="ECO:0000256" key="1">
    <source>
        <dbReference type="ARBA" id="ARBA00004651"/>
    </source>
</evidence>
<feature type="transmembrane region" description="Helical" evidence="7">
    <location>
        <begin position="370"/>
        <end position="392"/>
    </location>
</feature>
<proteinExistence type="inferred from homology"/>
<evidence type="ECO:0000256" key="5">
    <source>
        <dbReference type="ARBA" id="ARBA00023136"/>
    </source>
</evidence>
<feature type="domain" description="MacB-like periplasmic core" evidence="9">
    <location>
        <begin position="22"/>
        <end position="248"/>
    </location>
</feature>
<feature type="domain" description="ABC3 transporter permease C-terminal" evidence="8">
    <location>
        <begin position="289"/>
        <end position="402"/>
    </location>
</feature>
<dbReference type="PANTHER" id="PTHR30572">
    <property type="entry name" value="MEMBRANE COMPONENT OF TRANSPORTER-RELATED"/>
    <property type="match status" value="1"/>
</dbReference>
<feature type="transmembrane region" description="Helical" evidence="7">
    <location>
        <begin position="23"/>
        <end position="46"/>
    </location>
</feature>
<dbReference type="PANTHER" id="PTHR30572:SF4">
    <property type="entry name" value="ABC TRANSPORTER PERMEASE YTRF"/>
    <property type="match status" value="1"/>
</dbReference>
<keyword evidence="3 7" id="KW-0812">Transmembrane</keyword>
<dbReference type="AlphaFoldDB" id="A0A9W6GCI8"/>
<dbReference type="Pfam" id="PF02687">
    <property type="entry name" value="FtsX"/>
    <property type="match status" value="1"/>
</dbReference>
<evidence type="ECO:0000256" key="6">
    <source>
        <dbReference type="ARBA" id="ARBA00038076"/>
    </source>
</evidence>
<protein>
    <submittedName>
        <fullName evidence="10">ABC transporter permease</fullName>
    </submittedName>
</protein>
<dbReference type="GO" id="GO:0005886">
    <property type="term" value="C:plasma membrane"/>
    <property type="evidence" value="ECO:0007669"/>
    <property type="project" value="UniProtKB-SubCell"/>
</dbReference>
<keyword evidence="11" id="KW-1185">Reference proteome</keyword>
<dbReference type="InterPro" id="IPR003838">
    <property type="entry name" value="ABC3_permease_C"/>
</dbReference>
<keyword evidence="2" id="KW-1003">Cell membrane</keyword>
<dbReference type="InterPro" id="IPR025857">
    <property type="entry name" value="MacB_PCD"/>
</dbReference>
<dbReference type="Pfam" id="PF12704">
    <property type="entry name" value="MacB_PCD"/>
    <property type="match status" value="1"/>
</dbReference>
<keyword evidence="5 7" id="KW-0472">Membrane</keyword>
<dbReference type="GO" id="GO:0022857">
    <property type="term" value="F:transmembrane transporter activity"/>
    <property type="evidence" value="ECO:0007669"/>
    <property type="project" value="TreeGrafter"/>
</dbReference>
<evidence type="ECO:0000256" key="3">
    <source>
        <dbReference type="ARBA" id="ARBA00022692"/>
    </source>
</evidence>
<evidence type="ECO:0000259" key="9">
    <source>
        <dbReference type="Pfam" id="PF12704"/>
    </source>
</evidence>
<dbReference type="InterPro" id="IPR050250">
    <property type="entry name" value="Macrolide_Exporter_MacB"/>
</dbReference>
<dbReference type="EMBL" id="BSDX01000001">
    <property type="protein sequence ID" value="GLI52658.1"/>
    <property type="molecule type" value="Genomic_DNA"/>
</dbReference>
<feature type="transmembrane region" description="Helical" evidence="7">
    <location>
        <begin position="285"/>
        <end position="310"/>
    </location>
</feature>
<comment type="subcellular location">
    <subcellularLocation>
        <location evidence="1">Cell membrane</location>
        <topology evidence="1">Multi-pass membrane protein</topology>
    </subcellularLocation>
</comment>
<comment type="similarity">
    <text evidence="6">Belongs to the ABC-4 integral membrane protein family.</text>
</comment>
<evidence type="ECO:0000256" key="2">
    <source>
        <dbReference type="ARBA" id="ARBA00022475"/>
    </source>
</evidence>
<evidence type="ECO:0000313" key="10">
    <source>
        <dbReference type="EMBL" id="GLI52658.1"/>
    </source>
</evidence>
<comment type="caution">
    <text evidence="10">The sequence shown here is derived from an EMBL/GenBank/DDBJ whole genome shotgun (WGS) entry which is preliminary data.</text>
</comment>
<feature type="transmembrane region" description="Helical" evidence="7">
    <location>
        <begin position="339"/>
        <end position="364"/>
    </location>
</feature>
<dbReference type="Proteomes" id="UP001144297">
    <property type="component" value="Unassembled WGS sequence"/>
</dbReference>
<name>A0A9W6GCI8_9BACT</name>
<accession>A0A9W6GCI8</accession>
<keyword evidence="4 7" id="KW-1133">Transmembrane helix</keyword>
<evidence type="ECO:0000256" key="7">
    <source>
        <dbReference type="SAM" id="Phobius"/>
    </source>
</evidence>
<gene>
    <name evidence="10" type="ORF">TISLANDTSLP1_03510</name>
</gene>
<evidence type="ECO:0000313" key="11">
    <source>
        <dbReference type="Proteomes" id="UP001144297"/>
    </source>
</evidence>